<evidence type="ECO:0000313" key="1">
    <source>
        <dbReference type="EnsemblMetazoa" id="GPAI009745-PA"/>
    </source>
</evidence>
<organism evidence="1 2">
    <name type="scientific">Glossina pallidipes</name>
    <name type="common">Tsetse fly</name>
    <dbReference type="NCBI Taxonomy" id="7398"/>
    <lineage>
        <taxon>Eukaryota</taxon>
        <taxon>Metazoa</taxon>
        <taxon>Ecdysozoa</taxon>
        <taxon>Arthropoda</taxon>
        <taxon>Hexapoda</taxon>
        <taxon>Insecta</taxon>
        <taxon>Pterygota</taxon>
        <taxon>Neoptera</taxon>
        <taxon>Endopterygota</taxon>
        <taxon>Diptera</taxon>
        <taxon>Brachycera</taxon>
        <taxon>Muscomorpha</taxon>
        <taxon>Hippoboscoidea</taxon>
        <taxon>Glossinidae</taxon>
        <taxon>Glossina</taxon>
    </lineage>
</organism>
<reference evidence="1" key="2">
    <citation type="submission" date="2020-05" db="UniProtKB">
        <authorList>
            <consortium name="EnsemblMetazoa"/>
        </authorList>
    </citation>
    <scope>IDENTIFICATION</scope>
    <source>
        <strain evidence="1">IAEA</strain>
    </source>
</reference>
<sequence length="110" mass="12851">MTQRLCVNSTLGFPSFISSPQEPQQSEIGDIMRTYCTVAKNDSWDNISSSANEEIYQVRLSVNLYTCLFVCERRVDFHKYAYDDEIYAKWCLWGTRSVCITCIQQQQKQQ</sequence>
<dbReference type="AlphaFoldDB" id="A0A1A9ZBM9"/>
<dbReference type="VEuPathDB" id="VectorBase:GPAI009745"/>
<keyword evidence="2" id="KW-1185">Reference proteome</keyword>
<dbReference type="Proteomes" id="UP000092445">
    <property type="component" value="Unassembled WGS sequence"/>
</dbReference>
<proteinExistence type="predicted"/>
<name>A0A1A9ZBM9_GLOPL</name>
<protein>
    <submittedName>
        <fullName evidence="1">Uncharacterized protein</fullName>
    </submittedName>
</protein>
<evidence type="ECO:0000313" key="2">
    <source>
        <dbReference type="Proteomes" id="UP000092445"/>
    </source>
</evidence>
<dbReference type="EnsemblMetazoa" id="GPAI009745-RA">
    <property type="protein sequence ID" value="GPAI009745-PA"/>
    <property type="gene ID" value="GPAI009745"/>
</dbReference>
<accession>A0A1A9ZBM9</accession>
<reference evidence="2" key="1">
    <citation type="submission" date="2014-03" db="EMBL/GenBank/DDBJ databases">
        <authorList>
            <person name="Aksoy S."/>
            <person name="Warren W."/>
            <person name="Wilson R.K."/>
        </authorList>
    </citation>
    <scope>NUCLEOTIDE SEQUENCE [LARGE SCALE GENOMIC DNA]</scope>
    <source>
        <strain evidence="2">IAEA</strain>
    </source>
</reference>